<dbReference type="PANTHER" id="PTHR34815">
    <property type="entry name" value="LYSINE ACETYLTRANSFERASE"/>
    <property type="match status" value="1"/>
</dbReference>
<evidence type="ECO:0000313" key="3">
    <source>
        <dbReference type="Proteomes" id="UP000775872"/>
    </source>
</evidence>
<dbReference type="AlphaFoldDB" id="A0A9N9ZB63"/>
<dbReference type="InterPro" id="IPR053013">
    <property type="entry name" value="LAT"/>
</dbReference>
<dbReference type="EMBL" id="CABFOC020000044">
    <property type="protein sequence ID" value="CAH0052362.1"/>
    <property type="molecule type" value="Genomic_DNA"/>
</dbReference>
<accession>A0A9N9ZB63</accession>
<dbReference type="InterPro" id="IPR016181">
    <property type="entry name" value="Acyl_CoA_acyltransferase"/>
</dbReference>
<comment type="caution">
    <text evidence="2">The sequence shown here is derived from an EMBL/GenBank/DDBJ whole genome shotgun (WGS) entry which is preliminary data.</text>
</comment>
<dbReference type="SUPFAM" id="SSF55729">
    <property type="entry name" value="Acyl-CoA N-acyltransferases (Nat)"/>
    <property type="match status" value="1"/>
</dbReference>
<dbReference type="Gene3D" id="3.40.630.30">
    <property type="match status" value="1"/>
</dbReference>
<evidence type="ECO:0000313" key="2">
    <source>
        <dbReference type="EMBL" id="CAH0052362.1"/>
    </source>
</evidence>
<name>A0A9N9ZB63_9HYPO</name>
<organism evidence="2 3">
    <name type="scientific">Clonostachys solani</name>
    <dbReference type="NCBI Taxonomy" id="160281"/>
    <lineage>
        <taxon>Eukaryota</taxon>
        <taxon>Fungi</taxon>
        <taxon>Dikarya</taxon>
        <taxon>Ascomycota</taxon>
        <taxon>Pezizomycotina</taxon>
        <taxon>Sordariomycetes</taxon>
        <taxon>Hypocreomycetidae</taxon>
        <taxon>Hypocreales</taxon>
        <taxon>Bionectriaceae</taxon>
        <taxon>Clonostachys</taxon>
    </lineage>
</organism>
<sequence>MTSPKLPESDSTSLHLCHPTPEECVTIWTDVSASWKDSLTLPAFIRESVLLTTVPLAKDGGMTQWILVEQDQPPNHRHILASCESFRKRSLQSDQNGNTKEAIIHGIASVFCAPQYRRRGYAGRLMAEMAKALRSWQAESGTPNMGSILYSDIGKEYYDKLGWRPNQTNFHLEFPLGDVEWPSSVRPVATDEIADLCRRDEIMVREAMSAPEPFIKTRAMILPDADHMLWHIAKEEFASKFIFGGKIPDIKGAIAGRPGKQVWAIWTRRYYDHPDAQSPNNVLYILRLVIEPDKTANKPFPCVNSEDAAAATDPDVLESFESVIQAAQHQAKAWRLNRVKIWEPSVLAQRLIDESSLKYEKIERETDCIASCLWFGDRESDCLTEEPVLINNEHYAWC</sequence>
<gene>
    <name evidence="2" type="ORF">CSOL1703_00015482</name>
</gene>
<dbReference type="InterPro" id="IPR055100">
    <property type="entry name" value="GNAT_LYC1-like"/>
</dbReference>
<evidence type="ECO:0000259" key="1">
    <source>
        <dbReference type="Pfam" id="PF22998"/>
    </source>
</evidence>
<dbReference type="Pfam" id="PF22998">
    <property type="entry name" value="GNAT_LYC1-like"/>
    <property type="match status" value="1"/>
</dbReference>
<reference evidence="2" key="1">
    <citation type="submission" date="2021-10" db="EMBL/GenBank/DDBJ databases">
        <authorList>
            <person name="Piombo E."/>
        </authorList>
    </citation>
    <scope>NUCLEOTIDE SEQUENCE</scope>
</reference>
<dbReference type="Proteomes" id="UP000775872">
    <property type="component" value="Unassembled WGS sequence"/>
</dbReference>
<protein>
    <recommendedName>
        <fullName evidence="1">LYC1 C-terminal domain-containing protein</fullName>
    </recommendedName>
</protein>
<dbReference type="CDD" id="cd04301">
    <property type="entry name" value="NAT_SF"/>
    <property type="match status" value="1"/>
</dbReference>
<feature type="domain" description="LYC1 C-terminal" evidence="1">
    <location>
        <begin position="172"/>
        <end position="398"/>
    </location>
</feature>
<dbReference type="OrthoDB" id="2020070at2759"/>
<proteinExistence type="predicted"/>
<dbReference type="PANTHER" id="PTHR34815:SF2">
    <property type="entry name" value="N-ACETYLTRANSFERASE DOMAIN-CONTAINING PROTEIN"/>
    <property type="match status" value="1"/>
</dbReference>
<keyword evidence="3" id="KW-1185">Reference proteome</keyword>